<name>A0ABS0B3J1_9GAMM</name>
<reference evidence="2 3" key="1">
    <citation type="submission" date="2020-11" db="EMBL/GenBank/DDBJ databases">
        <title>Draft Genome Sequence and Secondary Metabolite Biosynthetic Potential of the Lysobacter niastensis Type strain DSM 18481.</title>
        <authorList>
            <person name="Turrini P."/>
            <person name="Artuso I."/>
            <person name="Tescari M."/>
            <person name="Lugli G.A."/>
            <person name="Frangipani E."/>
            <person name="Ventura M."/>
            <person name="Visca P."/>
        </authorList>
    </citation>
    <scope>NUCLEOTIDE SEQUENCE [LARGE SCALE GENOMIC DNA]</scope>
    <source>
        <strain evidence="2 3">DSM 18481</strain>
    </source>
</reference>
<dbReference type="EMBL" id="JADLZT010000002">
    <property type="protein sequence ID" value="MBF6023041.1"/>
    <property type="molecule type" value="Genomic_DNA"/>
</dbReference>
<protein>
    <submittedName>
        <fullName evidence="2">Energy transducer TonB</fullName>
    </submittedName>
</protein>
<dbReference type="SUPFAM" id="SSF74653">
    <property type="entry name" value="TolA/TonB C-terminal domain"/>
    <property type="match status" value="1"/>
</dbReference>
<evidence type="ECO:0000259" key="1">
    <source>
        <dbReference type="Pfam" id="PF03544"/>
    </source>
</evidence>
<comment type="caution">
    <text evidence="2">The sequence shown here is derived from an EMBL/GenBank/DDBJ whole genome shotgun (WGS) entry which is preliminary data.</text>
</comment>
<organism evidence="2 3">
    <name type="scientific">Lysobacter niastensis</name>
    <dbReference type="NCBI Taxonomy" id="380629"/>
    <lineage>
        <taxon>Bacteria</taxon>
        <taxon>Pseudomonadati</taxon>
        <taxon>Pseudomonadota</taxon>
        <taxon>Gammaproteobacteria</taxon>
        <taxon>Lysobacterales</taxon>
        <taxon>Lysobacteraceae</taxon>
        <taxon>Lysobacter</taxon>
    </lineage>
</organism>
<dbReference type="InterPro" id="IPR037682">
    <property type="entry name" value="TonB_C"/>
</dbReference>
<evidence type="ECO:0000313" key="3">
    <source>
        <dbReference type="Proteomes" id="UP001429984"/>
    </source>
</evidence>
<evidence type="ECO:0000313" key="2">
    <source>
        <dbReference type="EMBL" id="MBF6023041.1"/>
    </source>
</evidence>
<gene>
    <name evidence="2" type="ORF">IU514_03270</name>
</gene>
<accession>A0ABS0B3J1</accession>
<sequence length="223" mass="24036">MPVAANTMLGKAVKGWKFEPVVIDGKTVRARTKMSVRIVAKPIDENRAEVRIASANFGEGGNPGEFITSKELAPPKYPEMAAMNGVKGTVYLVVRIGRDGTVEDVIAEQVNLKVVDHESGMTRWRNMLAKTAISTARRWTFNPPTVGEEVGKAFWLARVPVDFLLHDEKLTPYGQWEAYIPGPRASTPWLGAMDAALGADAVAGGGMHPIGSGPKLLTPLDGT</sequence>
<dbReference type="Proteomes" id="UP001429984">
    <property type="component" value="Unassembled WGS sequence"/>
</dbReference>
<dbReference type="Pfam" id="PF03544">
    <property type="entry name" value="TonB_C"/>
    <property type="match status" value="1"/>
</dbReference>
<dbReference type="RefSeq" id="WP_194929648.1">
    <property type="nucleotide sequence ID" value="NZ_JADLZT010000002.1"/>
</dbReference>
<feature type="domain" description="TonB C-terminal" evidence="1">
    <location>
        <begin position="74"/>
        <end position="163"/>
    </location>
</feature>
<dbReference type="Gene3D" id="3.30.1150.10">
    <property type="match status" value="1"/>
</dbReference>
<keyword evidence="3" id="KW-1185">Reference proteome</keyword>
<proteinExistence type="predicted"/>